<gene>
    <name evidence="7" type="ORF">ACAT0790_LOCUS9353</name>
</gene>
<dbReference type="GO" id="GO:0005829">
    <property type="term" value="C:cytosol"/>
    <property type="evidence" value="ECO:0007669"/>
    <property type="project" value="TreeGrafter"/>
</dbReference>
<accession>A0A7S1LI91</accession>
<dbReference type="Pfam" id="PF00639">
    <property type="entry name" value="Rotamase"/>
    <property type="match status" value="1"/>
</dbReference>
<evidence type="ECO:0000259" key="6">
    <source>
        <dbReference type="PROSITE" id="PS50198"/>
    </source>
</evidence>
<evidence type="ECO:0000256" key="1">
    <source>
        <dbReference type="ARBA" id="ARBA00000971"/>
    </source>
</evidence>
<dbReference type="GO" id="GO:0003755">
    <property type="term" value="F:peptidyl-prolyl cis-trans isomerase activity"/>
    <property type="evidence" value="ECO:0007669"/>
    <property type="project" value="UniProtKB-UniRule"/>
</dbReference>
<dbReference type="GO" id="GO:0005634">
    <property type="term" value="C:nucleus"/>
    <property type="evidence" value="ECO:0007669"/>
    <property type="project" value="TreeGrafter"/>
</dbReference>
<proteinExistence type="predicted"/>
<organism evidence="7">
    <name type="scientific">Alexandrium catenella</name>
    <name type="common">Red tide dinoflagellate</name>
    <name type="synonym">Gonyaulax catenella</name>
    <dbReference type="NCBI Taxonomy" id="2925"/>
    <lineage>
        <taxon>Eukaryota</taxon>
        <taxon>Sar</taxon>
        <taxon>Alveolata</taxon>
        <taxon>Dinophyceae</taxon>
        <taxon>Gonyaulacales</taxon>
        <taxon>Pyrocystaceae</taxon>
        <taxon>Alexandrium</taxon>
    </lineage>
</organism>
<evidence type="ECO:0000256" key="2">
    <source>
        <dbReference type="ARBA" id="ARBA00023110"/>
    </source>
</evidence>
<dbReference type="AlphaFoldDB" id="A0A7S1LI91"/>
<dbReference type="SUPFAM" id="SSF54534">
    <property type="entry name" value="FKBP-like"/>
    <property type="match status" value="1"/>
</dbReference>
<comment type="catalytic activity">
    <reaction evidence="1 5">
        <text>[protein]-peptidylproline (omega=180) = [protein]-peptidylproline (omega=0)</text>
        <dbReference type="Rhea" id="RHEA:16237"/>
        <dbReference type="Rhea" id="RHEA-COMP:10747"/>
        <dbReference type="Rhea" id="RHEA-COMP:10748"/>
        <dbReference type="ChEBI" id="CHEBI:83833"/>
        <dbReference type="ChEBI" id="CHEBI:83834"/>
        <dbReference type="EC" id="5.2.1.8"/>
    </reaction>
</comment>
<evidence type="ECO:0000256" key="5">
    <source>
        <dbReference type="RuleBase" id="RU363014"/>
    </source>
</evidence>
<reference evidence="7" key="1">
    <citation type="submission" date="2021-01" db="EMBL/GenBank/DDBJ databases">
        <authorList>
            <person name="Corre E."/>
            <person name="Pelletier E."/>
            <person name="Niang G."/>
            <person name="Scheremetjew M."/>
            <person name="Finn R."/>
            <person name="Kale V."/>
            <person name="Holt S."/>
            <person name="Cochrane G."/>
            <person name="Meng A."/>
            <person name="Brown T."/>
            <person name="Cohen L."/>
        </authorList>
    </citation>
    <scope>NUCLEOTIDE SEQUENCE</scope>
    <source>
        <strain evidence="7">OF101</strain>
    </source>
</reference>
<keyword evidence="2 4" id="KW-0697">Rotamase</keyword>
<dbReference type="PROSITE" id="PS50198">
    <property type="entry name" value="PPIC_PPIASE_2"/>
    <property type="match status" value="1"/>
</dbReference>
<sequence>MRHIVLKHRECKSTVDKVRNRQVKRSRGEAERQLRAVLEECEGDPKRRAFTLRCKELSECTSCLSAGDLAGDLGWVKPGKFGQAFDAAAFPLQVGQLSDLVDSELGIHIIMRVA</sequence>
<protein>
    <recommendedName>
        <fullName evidence="5">Peptidyl-prolyl cis-trans isomerase</fullName>
        <ecNumber evidence="5">5.2.1.8</ecNumber>
    </recommendedName>
</protein>
<keyword evidence="3 4" id="KW-0413">Isomerase</keyword>
<dbReference type="PANTHER" id="PTHR10657:SF4">
    <property type="entry name" value="PEPTIDYL-PROLYL CIS-TRANS ISOMERASE-RELATED"/>
    <property type="match status" value="1"/>
</dbReference>
<evidence type="ECO:0000313" key="7">
    <source>
        <dbReference type="EMBL" id="CAD9105026.1"/>
    </source>
</evidence>
<dbReference type="PANTHER" id="PTHR10657">
    <property type="entry name" value="PEPTIDYL-PROLYL CIS-TRANS ISOMERASE"/>
    <property type="match status" value="1"/>
</dbReference>
<dbReference type="InterPro" id="IPR051370">
    <property type="entry name" value="PPIase_Pin1"/>
</dbReference>
<feature type="domain" description="PpiC" evidence="6">
    <location>
        <begin position="1"/>
        <end position="114"/>
    </location>
</feature>
<dbReference type="InterPro" id="IPR046357">
    <property type="entry name" value="PPIase_dom_sf"/>
</dbReference>
<dbReference type="InterPro" id="IPR000297">
    <property type="entry name" value="PPIase_PpiC"/>
</dbReference>
<dbReference type="EMBL" id="HBGE01015780">
    <property type="protein sequence ID" value="CAD9105026.1"/>
    <property type="molecule type" value="Transcribed_RNA"/>
</dbReference>
<evidence type="ECO:0000256" key="4">
    <source>
        <dbReference type="PROSITE-ProRule" id="PRU00278"/>
    </source>
</evidence>
<dbReference type="EC" id="5.2.1.8" evidence="5"/>
<evidence type="ECO:0000256" key="3">
    <source>
        <dbReference type="ARBA" id="ARBA00023235"/>
    </source>
</evidence>
<dbReference type="Gene3D" id="3.10.50.40">
    <property type="match status" value="1"/>
</dbReference>
<name>A0A7S1LI91_ALECA</name>